<dbReference type="KEGG" id="srq:SR187_3280"/>
<protein>
    <recommendedName>
        <fullName evidence="1">DUF6630 domain-containing protein</fullName>
    </recommendedName>
</protein>
<dbReference type="EMBL" id="JAVIBX010000003">
    <property type="protein sequence ID" value="MDQ8832509.1"/>
    <property type="molecule type" value="Genomic_DNA"/>
</dbReference>
<proteinExistence type="predicted"/>
<dbReference type="Proteomes" id="UP000269331">
    <property type="component" value="Chromosome"/>
</dbReference>
<organism evidence="2 4">
    <name type="scientific">Streptococcus ruminantium</name>
    <dbReference type="NCBI Taxonomy" id="1917441"/>
    <lineage>
        <taxon>Bacteria</taxon>
        <taxon>Bacillati</taxon>
        <taxon>Bacillota</taxon>
        <taxon>Bacilli</taxon>
        <taxon>Lactobacillales</taxon>
        <taxon>Streptococcaceae</taxon>
        <taxon>Streptococcus</taxon>
    </lineage>
</organism>
<evidence type="ECO:0000313" key="4">
    <source>
        <dbReference type="Proteomes" id="UP000269331"/>
    </source>
</evidence>
<reference evidence="3 5" key="2">
    <citation type="submission" date="2023-08" db="EMBL/GenBank/DDBJ databases">
        <title>Streptococcus ruminantium-associated sheep mastitis outbreak detected in Italy is distinct from bovine isolates.</title>
        <authorList>
            <person name="Rosa M.N."/>
            <person name="Vezina B."/>
            <person name="Tola S."/>
        </authorList>
    </citation>
    <scope>NUCLEOTIDE SEQUENCE [LARGE SCALE GENOMIC DNA]</scope>
    <source>
        <strain evidence="3 5">OM6730</strain>
    </source>
</reference>
<dbReference type="InterPro" id="IPR046582">
    <property type="entry name" value="DUF6630"/>
</dbReference>
<dbReference type="EMBL" id="AP018400">
    <property type="protein sequence ID" value="BBA92265.1"/>
    <property type="molecule type" value="Genomic_DNA"/>
</dbReference>
<name>A0A2Z5TPD7_9STRE</name>
<accession>A0A2Z5TPD7</accession>
<dbReference type="GeneID" id="52229223"/>
<dbReference type="Pfam" id="PF20335">
    <property type="entry name" value="DUF6630"/>
    <property type="match status" value="1"/>
</dbReference>
<gene>
    <name evidence="3" type="ORF">RFF62_01610</name>
    <name evidence="2" type="ORF">SR187_3280</name>
</gene>
<reference evidence="2 4" key="1">
    <citation type="journal article" date="2018" name="Genome Biol. Evol.">
        <title>Complete Genome Sequence of Streptococcus ruminantium sp. nov. GUT-187T (=DSM 104980T =JCM 31869T), the Type Strain of S. ruminantium, and Comparison with Genome Sequences of Streptococcus suis Strains.</title>
        <authorList>
            <person name="Tohya M."/>
            <person name="Sekizaki T."/>
            <person name="Miyoshi-Akiyama T."/>
        </authorList>
    </citation>
    <scope>NUCLEOTIDE SEQUENCE [LARGE SCALE GENOMIC DNA]</scope>
    <source>
        <strain evidence="2 4">GUT187T</strain>
    </source>
</reference>
<evidence type="ECO:0000259" key="1">
    <source>
        <dbReference type="Pfam" id="PF20335"/>
    </source>
</evidence>
<evidence type="ECO:0000313" key="2">
    <source>
        <dbReference type="EMBL" id="BBA92265.1"/>
    </source>
</evidence>
<feature type="domain" description="DUF6630" evidence="1">
    <location>
        <begin position="10"/>
        <end position="178"/>
    </location>
</feature>
<evidence type="ECO:0000313" key="3">
    <source>
        <dbReference type="EMBL" id="MDQ8832509.1"/>
    </source>
</evidence>
<dbReference type="OrthoDB" id="2221022at2"/>
<sequence length="182" mass="21271">MLTEEQLQDIFELADLLSNGNRDLFIQLREIVFSKDPNDILDSIEQTLEPDSFDDFLDRVGESETENLWLILTKLLEHLNYICVYNHRDELQEFVHSFDRLQQVRNTGISLQLDSEGLNVADSMPKWAAVIDRKYASEGYCLGAIDMDTESHYLFFAKVSIFNRLRELANNIGYRIDYAKYM</sequence>
<dbReference type="Proteomes" id="UP001228446">
    <property type="component" value="Unassembled WGS sequence"/>
</dbReference>
<evidence type="ECO:0000313" key="5">
    <source>
        <dbReference type="Proteomes" id="UP001228446"/>
    </source>
</evidence>
<dbReference type="RefSeq" id="WP_024531732.1">
    <property type="nucleotide sequence ID" value="NZ_AP018400.1"/>
</dbReference>
<keyword evidence="5" id="KW-1185">Reference proteome</keyword>
<dbReference type="AlphaFoldDB" id="A0A2Z5TPD7"/>